<comment type="caution">
    <text evidence="6">The sequence shown here is derived from an EMBL/GenBank/DDBJ whole genome shotgun (WGS) entry which is preliminary data.</text>
</comment>
<dbReference type="InterPro" id="IPR006059">
    <property type="entry name" value="SBP"/>
</dbReference>
<keyword evidence="7" id="KW-1185">Reference proteome</keyword>
<reference evidence="6 7" key="1">
    <citation type="submission" date="2023-02" db="EMBL/GenBank/DDBJ databases">
        <title>Dictyobacter halimunensis sp. nov., a new member of the class Ktedonobacteria from forest soil in a geothermal area.</title>
        <authorList>
            <person name="Rachmania M.K."/>
            <person name="Ningsih F."/>
            <person name="Sakai Y."/>
            <person name="Yabe S."/>
            <person name="Yokota A."/>
            <person name="Sjamsuridzal W."/>
        </authorList>
    </citation>
    <scope>NUCLEOTIDE SEQUENCE [LARGE SCALE GENOMIC DNA]</scope>
    <source>
        <strain evidence="6 7">S3.2.2.5</strain>
    </source>
</reference>
<dbReference type="PANTHER" id="PTHR43649">
    <property type="entry name" value="ARABINOSE-BINDING PROTEIN-RELATED"/>
    <property type="match status" value="1"/>
</dbReference>
<dbReference type="Pfam" id="PF01547">
    <property type="entry name" value="SBP_bac_1"/>
    <property type="match status" value="1"/>
</dbReference>
<dbReference type="Gene3D" id="3.40.190.10">
    <property type="entry name" value="Periplasmic binding protein-like II"/>
    <property type="match status" value="1"/>
</dbReference>
<dbReference type="InterPro" id="IPR050490">
    <property type="entry name" value="Bact_solute-bd_prot1"/>
</dbReference>
<sequence length="443" mass="48731">MTLSPTYASSIGRRRFLGYLAGATTTVLLAGCGAAANAGTTTLNVWGGVPLENGPRDLIAAFQKANPSIKVNYTRFVNDDTGNTKLDTALQGGTPIDVYFTYDVPRMGQRIKSGLAEDLTSYIQSDSVLKPWTATTDGLFTYQNTFYSLPTTREPNFIAINKKLLDAAGQRVPQNWTIDEFHALARTLTRANGGQTVYGSYAPPDLSVLTLGPNAMYTDGGKASNFDNPVFRQSMQLHLDMIKEKSAFPWTDVMAQNLRVYQQGPYLNGQFAMWLSSPYNMRYVRDTSKYPHDFVTTFAPIPRPTNASSYYNGGGLNNWIMLSKKAKNKDAAWKFIRYWIGDGSKYMLKGSKNPVLPGISQDEQVSSILGSNPDQLFDAAAFKRVIFDPNIKLVTNTITAAGAQMTKILQAQSDRCLIGEISVDQWATTLKQQCDAAIKQAGS</sequence>
<accession>A0ABQ6FJ56</accession>
<keyword evidence="4" id="KW-0564">Palmitate</keyword>
<dbReference type="EMBL" id="BSRI01000001">
    <property type="protein sequence ID" value="GLV54210.1"/>
    <property type="molecule type" value="Genomic_DNA"/>
</dbReference>
<keyword evidence="1" id="KW-1003">Cell membrane</keyword>
<dbReference type="PANTHER" id="PTHR43649:SF33">
    <property type="entry name" value="POLYGALACTURONAN_RHAMNOGALACTURONAN-BINDING PROTEIN YTCQ"/>
    <property type="match status" value="1"/>
</dbReference>
<dbReference type="InterPro" id="IPR006311">
    <property type="entry name" value="TAT_signal"/>
</dbReference>
<protein>
    <submittedName>
        <fullName evidence="6">Sugar ABC transporter substrate-binding protein</fullName>
    </submittedName>
</protein>
<name>A0ABQ6FJ56_9CHLR</name>
<evidence type="ECO:0000313" key="6">
    <source>
        <dbReference type="EMBL" id="GLV54210.1"/>
    </source>
</evidence>
<dbReference type="PROSITE" id="PS51318">
    <property type="entry name" value="TAT"/>
    <property type="match status" value="1"/>
</dbReference>
<evidence type="ECO:0000256" key="1">
    <source>
        <dbReference type="ARBA" id="ARBA00022475"/>
    </source>
</evidence>
<keyword evidence="3" id="KW-0472">Membrane</keyword>
<keyword evidence="2" id="KW-0732">Signal</keyword>
<dbReference type="SUPFAM" id="SSF53850">
    <property type="entry name" value="Periplasmic binding protein-like II"/>
    <property type="match status" value="1"/>
</dbReference>
<keyword evidence="5" id="KW-0449">Lipoprotein</keyword>
<evidence type="ECO:0000313" key="7">
    <source>
        <dbReference type="Proteomes" id="UP001344906"/>
    </source>
</evidence>
<evidence type="ECO:0000256" key="2">
    <source>
        <dbReference type="ARBA" id="ARBA00022729"/>
    </source>
</evidence>
<evidence type="ECO:0000256" key="4">
    <source>
        <dbReference type="ARBA" id="ARBA00023139"/>
    </source>
</evidence>
<gene>
    <name evidence="6" type="ORF">KDH_10580</name>
</gene>
<organism evidence="6 7">
    <name type="scientific">Dictyobacter halimunensis</name>
    <dbReference type="NCBI Taxonomy" id="3026934"/>
    <lineage>
        <taxon>Bacteria</taxon>
        <taxon>Bacillati</taxon>
        <taxon>Chloroflexota</taxon>
        <taxon>Ktedonobacteria</taxon>
        <taxon>Ktedonobacterales</taxon>
        <taxon>Dictyobacteraceae</taxon>
        <taxon>Dictyobacter</taxon>
    </lineage>
</organism>
<proteinExistence type="predicted"/>
<evidence type="ECO:0000256" key="3">
    <source>
        <dbReference type="ARBA" id="ARBA00023136"/>
    </source>
</evidence>
<dbReference type="RefSeq" id="WP_338247915.1">
    <property type="nucleotide sequence ID" value="NZ_BSRI01000001.1"/>
</dbReference>
<evidence type="ECO:0000256" key="5">
    <source>
        <dbReference type="ARBA" id="ARBA00023288"/>
    </source>
</evidence>
<dbReference type="Proteomes" id="UP001344906">
    <property type="component" value="Unassembled WGS sequence"/>
</dbReference>